<feature type="compositionally biased region" description="Polar residues" evidence="1">
    <location>
        <begin position="95"/>
        <end position="107"/>
    </location>
</feature>
<gene>
    <name evidence="2" type="ORF">C5C40_13225</name>
</gene>
<feature type="region of interest" description="Disordered" evidence="1">
    <location>
        <begin position="95"/>
        <end position="118"/>
    </location>
</feature>
<reference evidence="2 3" key="1">
    <citation type="submission" date="2018-02" db="EMBL/GenBank/DDBJ databases">
        <title>Bacteriophage NCPPB3778 and a type I-E CRISPR drive the evolution of the US Biological Select Agent, Rathayibacter toxicus.</title>
        <authorList>
            <person name="Davis E.W.II."/>
            <person name="Tabima J.F."/>
            <person name="Weisberg A.J."/>
            <person name="Lopes L.D."/>
            <person name="Wiseman M.S."/>
            <person name="Wiseman M.S."/>
            <person name="Pupko T."/>
            <person name="Belcher M.S."/>
            <person name="Sechler A.J."/>
            <person name="Tancos M.A."/>
            <person name="Schroeder B.K."/>
            <person name="Murray T.D."/>
            <person name="Luster D.G."/>
            <person name="Schneider W.L."/>
            <person name="Rogers E."/>
            <person name="Andreote F.D."/>
            <person name="Grunwald N.J."/>
            <person name="Putnam M.L."/>
            <person name="Chang J.H."/>
        </authorList>
    </citation>
    <scope>NUCLEOTIDE SEQUENCE [LARGE SCALE GENOMIC DNA]</scope>
    <source>
        <strain evidence="2 3">AY1D6</strain>
    </source>
</reference>
<protein>
    <submittedName>
        <fullName evidence="2">Uncharacterized protein</fullName>
    </submittedName>
</protein>
<accession>A0ABX5AC62</accession>
<evidence type="ECO:0000256" key="1">
    <source>
        <dbReference type="SAM" id="MobiDB-lite"/>
    </source>
</evidence>
<dbReference type="Proteomes" id="UP000239698">
    <property type="component" value="Unassembled WGS sequence"/>
</dbReference>
<organism evidence="2 3">
    <name type="scientific">Rathayibacter rathayi</name>
    <name type="common">Corynebacterium rathayi</name>
    <dbReference type="NCBI Taxonomy" id="33887"/>
    <lineage>
        <taxon>Bacteria</taxon>
        <taxon>Bacillati</taxon>
        <taxon>Actinomycetota</taxon>
        <taxon>Actinomycetes</taxon>
        <taxon>Micrococcales</taxon>
        <taxon>Microbacteriaceae</taxon>
        <taxon>Rathayibacter</taxon>
    </lineage>
</organism>
<evidence type="ECO:0000313" key="2">
    <source>
        <dbReference type="EMBL" id="PPH74229.1"/>
    </source>
</evidence>
<keyword evidence="3" id="KW-1185">Reference proteome</keyword>
<sequence>MVLITTMEQICGRDPRGRKSKGVRDRHAVLPPVTFGAILRLDAAQQGLTVADHLLRVVKDAYGLDSFSPDALTQLMAELGLQQAEVDAEVARVMKTSTPQQRHGSTAHQEELPISTAA</sequence>
<proteinExistence type="predicted"/>
<name>A0ABX5AC62_RATRA</name>
<comment type="caution">
    <text evidence="2">The sequence shown here is derived from an EMBL/GenBank/DDBJ whole genome shotgun (WGS) entry which is preliminary data.</text>
</comment>
<dbReference type="EMBL" id="PSVT01000037">
    <property type="protein sequence ID" value="PPH74229.1"/>
    <property type="molecule type" value="Genomic_DNA"/>
</dbReference>
<evidence type="ECO:0000313" key="3">
    <source>
        <dbReference type="Proteomes" id="UP000239698"/>
    </source>
</evidence>